<feature type="transmembrane region" description="Helical" evidence="1">
    <location>
        <begin position="7"/>
        <end position="25"/>
    </location>
</feature>
<keyword evidence="3" id="KW-1185">Reference proteome</keyword>
<feature type="transmembrane region" description="Helical" evidence="1">
    <location>
        <begin position="55"/>
        <end position="73"/>
    </location>
</feature>
<dbReference type="Proteomes" id="UP000461585">
    <property type="component" value="Unassembled WGS sequence"/>
</dbReference>
<dbReference type="RefSeq" id="WP_162369126.1">
    <property type="nucleotide sequence ID" value="NZ_JAAEEH010000002.1"/>
</dbReference>
<name>A0A7X5HTK2_9FIRM</name>
<evidence type="ECO:0000313" key="2">
    <source>
        <dbReference type="EMBL" id="NDL66396.1"/>
    </source>
</evidence>
<keyword evidence="1" id="KW-1133">Transmembrane helix</keyword>
<keyword evidence="1" id="KW-0812">Transmembrane</keyword>
<dbReference type="EMBL" id="JAAEEH010000002">
    <property type="protein sequence ID" value="NDL66396.1"/>
    <property type="molecule type" value="Genomic_DNA"/>
</dbReference>
<reference evidence="2 3" key="1">
    <citation type="submission" date="2020-01" db="EMBL/GenBank/DDBJ databases">
        <title>Anaeroalcalibacter tamaniensis gen. nov., sp. nov., moderately halophilic strictly anaerobic fermenter bacterium from mud volcano of Taman peninsula.</title>
        <authorList>
            <person name="Frolova A."/>
            <person name="Merkel A.Y."/>
            <person name="Slobodkin A.I."/>
        </authorList>
    </citation>
    <scope>NUCLEOTIDE SEQUENCE [LARGE SCALE GENOMIC DNA]</scope>
    <source>
        <strain evidence="2 3">F-3ap</strain>
    </source>
</reference>
<gene>
    <name evidence="2" type="ORF">GXN74_01365</name>
</gene>
<evidence type="ECO:0000256" key="1">
    <source>
        <dbReference type="SAM" id="Phobius"/>
    </source>
</evidence>
<keyword evidence="1" id="KW-0472">Membrane</keyword>
<accession>A0A7X5HTK2</accession>
<dbReference type="AlphaFoldDB" id="A0A7X5HTK2"/>
<protein>
    <submittedName>
        <fullName evidence="2">Uncharacterized protein</fullName>
    </submittedName>
</protein>
<organism evidence="2 3">
    <name type="scientific">Anaerotalea alkaliphila</name>
    <dbReference type="NCBI Taxonomy" id="2662126"/>
    <lineage>
        <taxon>Bacteria</taxon>
        <taxon>Bacillati</taxon>
        <taxon>Bacillota</taxon>
        <taxon>Clostridia</taxon>
        <taxon>Eubacteriales</taxon>
        <taxon>Anaerotalea</taxon>
    </lineage>
</organism>
<proteinExistence type="predicted"/>
<comment type="caution">
    <text evidence="2">The sequence shown here is derived from an EMBL/GenBank/DDBJ whole genome shotgun (WGS) entry which is preliminary data.</text>
</comment>
<evidence type="ECO:0000313" key="3">
    <source>
        <dbReference type="Proteomes" id="UP000461585"/>
    </source>
</evidence>
<sequence length="83" mass="9127">MRNYKQAFVLALLLVYISIGFLPSFRIKLAPLAGTAGVQDGTNYFLENFLHNWELKLTIAILTAIAAGLLANSRNISEGNTSR</sequence>